<dbReference type="Pfam" id="PF09365">
    <property type="entry name" value="DUF2461"/>
    <property type="match status" value="1"/>
</dbReference>
<proteinExistence type="predicted"/>
<dbReference type="InterPro" id="IPR015996">
    <property type="entry name" value="UCP028451"/>
</dbReference>
<dbReference type="PANTHER" id="PTHR36452">
    <property type="entry name" value="CHROMOSOME 12, WHOLE GENOME SHOTGUN SEQUENCE"/>
    <property type="match status" value="1"/>
</dbReference>
<dbReference type="PIRSF" id="PIRSF028451">
    <property type="entry name" value="UCP028451"/>
    <property type="match status" value="1"/>
</dbReference>
<gene>
    <name evidence="1" type="ORF">NG653_10915</name>
</gene>
<dbReference type="RefSeq" id="WP_252741738.1">
    <property type="nucleotide sequence ID" value="NZ_JAMXIB010000008.1"/>
</dbReference>
<evidence type="ECO:0000313" key="2">
    <source>
        <dbReference type="Proteomes" id="UP001206312"/>
    </source>
</evidence>
<dbReference type="PANTHER" id="PTHR36452:SF1">
    <property type="entry name" value="DUF2461 DOMAIN-CONTAINING PROTEIN"/>
    <property type="match status" value="1"/>
</dbReference>
<keyword evidence="2" id="KW-1185">Reference proteome</keyword>
<dbReference type="Proteomes" id="UP001206312">
    <property type="component" value="Unassembled WGS sequence"/>
</dbReference>
<name>A0ABT1B0K6_9FLAO</name>
<protein>
    <submittedName>
        <fullName evidence="1">DUF2461 domain-containing protein</fullName>
    </submittedName>
</protein>
<dbReference type="InterPro" id="IPR012808">
    <property type="entry name" value="CHP02453"/>
</dbReference>
<sequence>MDFNALLDFLHRLSENNNREWMDRNRKEYQALRKSFILWLDDLDGKLAALDPDYYPTPGKTGINRINNNLLYHPNRPVYKDHFGAGLDKAPGKGDFYIQVGIGESLLAGGIWRPGPERLRKLREAIDYDGEVLQAILEKPSFRKGFQGLYEDEKLQRMPKGFSPDHPHAELLRNKSFAVVRPLARSTLASGELEGFVLDTYREMLPFRRYLNRALEVD</sequence>
<organism evidence="1 2">
    <name type="scientific">Robiginitalea marina</name>
    <dbReference type="NCBI Taxonomy" id="2954105"/>
    <lineage>
        <taxon>Bacteria</taxon>
        <taxon>Pseudomonadati</taxon>
        <taxon>Bacteroidota</taxon>
        <taxon>Flavobacteriia</taxon>
        <taxon>Flavobacteriales</taxon>
        <taxon>Flavobacteriaceae</taxon>
        <taxon>Robiginitalea</taxon>
    </lineage>
</organism>
<comment type="caution">
    <text evidence="1">The sequence shown here is derived from an EMBL/GenBank/DDBJ whole genome shotgun (WGS) entry which is preliminary data.</text>
</comment>
<dbReference type="EMBL" id="JAMXIB010000008">
    <property type="protein sequence ID" value="MCO5725370.1"/>
    <property type="molecule type" value="Genomic_DNA"/>
</dbReference>
<reference evidence="1 2" key="1">
    <citation type="submission" date="2022-06" db="EMBL/GenBank/DDBJ databases">
        <authorList>
            <person name="Xuan X."/>
        </authorList>
    </citation>
    <scope>NUCLEOTIDE SEQUENCE [LARGE SCALE GENOMIC DNA]</scope>
    <source>
        <strain evidence="1 2">2V75</strain>
    </source>
</reference>
<evidence type="ECO:0000313" key="1">
    <source>
        <dbReference type="EMBL" id="MCO5725370.1"/>
    </source>
</evidence>
<dbReference type="NCBIfam" id="TIGR02453">
    <property type="entry name" value="TIGR02453 family protein"/>
    <property type="match status" value="1"/>
</dbReference>
<accession>A0ABT1B0K6</accession>